<name>A0A0F4L101_9LACO</name>
<dbReference type="GO" id="GO:0004045">
    <property type="term" value="F:peptidyl-tRNA hydrolase activity"/>
    <property type="evidence" value="ECO:0007669"/>
    <property type="project" value="UniProtKB-UniRule"/>
</dbReference>
<feature type="binding site" evidence="8">
    <location>
        <position position="112"/>
    </location>
    <ligand>
        <name>tRNA</name>
        <dbReference type="ChEBI" id="CHEBI:17843"/>
    </ligand>
</feature>
<dbReference type="RefSeq" id="WP_045922210.1">
    <property type="nucleotide sequence ID" value="NZ_JAAEDY010000002.1"/>
</dbReference>
<dbReference type="InterPro" id="IPR036416">
    <property type="entry name" value="Pept_tRNA_hydro_sf"/>
</dbReference>
<protein>
    <recommendedName>
        <fullName evidence="7 8">Peptidyl-tRNA hydrolase</fullName>
        <shortName evidence="8">Pth</shortName>
        <ecNumber evidence="1 8">3.1.1.29</ecNumber>
    </recommendedName>
</protein>
<evidence type="ECO:0000256" key="4">
    <source>
        <dbReference type="ARBA" id="ARBA00022884"/>
    </source>
</evidence>
<dbReference type="GO" id="GO:0005737">
    <property type="term" value="C:cytoplasm"/>
    <property type="evidence" value="ECO:0007669"/>
    <property type="project" value="UniProtKB-SubCell"/>
</dbReference>
<comment type="subunit">
    <text evidence="8">Monomer.</text>
</comment>
<evidence type="ECO:0000256" key="5">
    <source>
        <dbReference type="ARBA" id="ARBA00038063"/>
    </source>
</evidence>
<dbReference type="AlphaFoldDB" id="A0A0F4L101"/>
<evidence type="ECO:0000256" key="1">
    <source>
        <dbReference type="ARBA" id="ARBA00013260"/>
    </source>
</evidence>
<dbReference type="NCBIfam" id="TIGR00447">
    <property type="entry name" value="pth"/>
    <property type="match status" value="1"/>
</dbReference>
<keyword evidence="2 8" id="KW-0820">tRNA-binding</keyword>
<dbReference type="FunFam" id="3.40.50.1470:FF:000001">
    <property type="entry name" value="Peptidyl-tRNA hydrolase"/>
    <property type="match status" value="1"/>
</dbReference>
<feature type="site" description="Stabilizes the basic form of H active site to accept a proton" evidence="8">
    <location>
        <position position="91"/>
    </location>
</feature>
<feature type="binding site" evidence="8">
    <location>
        <position position="64"/>
    </location>
    <ligand>
        <name>tRNA</name>
        <dbReference type="ChEBI" id="CHEBI:17843"/>
    </ligand>
</feature>
<dbReference type="PANTHER" id="PTHR17224">
    <property type="entry name" value="PEPTIDYL-TRNA HYDROLASE"/>
    <property type="match status" value="1"/>
</dbReference>
<dbReference type="HAMAP" id="MF_00083">
    <property type="entry name" value="Pept_tRNA_hydro_bact"/>
    <property type="match status" value="1"/>
</dbReference>
<dbReference type="STRING" id="1218508.JG29_03150"/>
<dbReference type="PANTHER" id="PTHR17224:SF1">
    <property type="entry name" value="PEPTIDYL-TRNA HYDROLASE"/>
    <property type="match status" value="1"/>
</dbReference>
<accession>A0A0F4L101</accession>
<dbReference type="GO" id="GO:0006515">
    <property type="term" value="P:protein quality control for misfolded or incompletely synthesized proteins"/>
    <property type="evidence" value="ECO:0007669"/>
    <property type="project" value="UniProtKB-UniRule"/>
</dbReference>
<evidence type="ECO:0000256" key="7">
    <source>
        <dbReference type="ARBA" id="ARBA00050038"/>
    </source>
</evidence>
<dbReference type="PROSITE" id="PS01195">
    <property type="entry name" value="PEPT_TRNA_HYDROL_1"/>
    <property type="match status" value="1"/>
</dbReference>
<comment type="function">
    <text evidence="8">Catalyzes the release of premature peptidyl moieties from peptidyl-tRNA molecules trapped in stalled 50S ribosomal subunits, and thus maintains levels of free tRNAs and 50S ribosomes.</text>
</comment>
<dbReference type="GO" id="GO:0072344">
    <property type="term" value="P:rescue of stalled ribosome"/>
    <property type="evidence" value="ECO:0007669"/>
    <property type="project" value="UniProtKB-UniRule"/>
</dbReference>
<dbReference type="OrthoDB" id="9800507at2"/>
<keyword evidence="8" id="KW-0963">Cytoplasm</keyword>
<dbReference type="PATRIC" id="fig|1218508.4.peg.323"/>
<reference evidence="11 12" key="1">
    <citation type="submission" date="2014-12" db="EMBL/GenBank/DDBJ databases">
        <title>Comparative genomics of the lactic acid bacteria isolated from the honey bee gut.</title>
        <authorList>
            <person name="Ellegaard K.M."/>
            <person name="Tamarit D."/>
            <person name="Javelind E."/>
            <person name="Olofsson T."/>
            <person name="Andersson S.G."/>
            <person name="Vasquez A."/>
        </authorList>
    </citation>
    <scope>NUCLEOTIDE SEQUENCE [LARGE SCALE GENOMIC DNA]</scope>
    <source>
        <strain evidence="11 12">Hon2</strain>
    </source>
</reference>
<gene>
    <name evidence="8 11" type="primary">pth</name>
    <name evidence="11" type="ORF">JG29_03150</name>
</gene>
<dbReference type="PROSITE" id="PS01196">
    <property type="entry name" value="PEPT_TRNA_HYDROL_2"/>
    <property type="match status" value="1"/>
</dbReference>
<feature type="site" description="Discriminates between blocked and unblocked aminoacyl-tRNA" evidence="8">
    <location>
        <position position="9"/>
    </location>
</feature>
<sequence>MKAIFGLGNPGSNYTKTKHNMGFMTIDKLAADYQVQLTKNEFSALDVRFKYQGETIYLVKPLTFMNNSGYAVKMLMGYYQILPSEILIIQDDLDLPVGKVRLRAKGSAGGHNGIKSIIAAIGSNTFKRVKIGIGHPDRQHVVDWVLTPFDKQLEAQALKGIEQAAAAVENWIQYDDFAQSMNQFN</sequence>
<comment type="similarity">
    <text evidence="5 8 10">Belongs to the PTH family.</text>
</comment>
<feature type="active site" description="Proton acceptor" evidence="8">
    <location>
        <position position="19"/>
    </location>
</feature>
<feature type="binding site" evidence="8">
    <location>
        <position position="14"/>
    </location>
    <ligand>
        <name>tRNA</name>
        <dbReference type="ChEBI" id="CHEBI:17843"/>
    </ligand>
</feature>
<dbReference type="Gene3D" id="3.40.50.1470">
    <property type="entry name" value="Peptidyl-tRNA hydrolase"/>
    <property type="match status" value="1"/>
</dbReference>
<evidence type="ECO:0000256" key="8">
    <source>
        <dbReference type="HAMAP-Rule" id="MF_00083"/>
    </source>
</evidence>
<evidence type="ECO:0000256" key="9">
    <source>
        <dbReference type="RuleBase" id="RU000673"/>
    </source>
</evidence>
<dbReference type="SUPFAM" id="SSF53178">
    <property type="entry name" value="Peptidyl-tRNA hydrolase-like"/>
    <property type="match status" value="1"/>
</dbReference>
<dbReference type="EC" id="3.1.1.29" evidence="1 8"/>
<evidence type="ECO:0000256" key="2">
    <source>
        <dbReference type="ARBA" id="ARBA00022555"/>
    </source>
</evidence>
<comment type="caution">
    <text evidence="11">The sequence shown here is derived from an EMBL/GenBank/DDBJ whole genome shotgun (WGS) entry which is preliminary data.</text>
</comment>
<dbReference type="Proteomes" id="UP000033695">
    <property type="component" value="Unassembled WGS sequence"/>
</dbReference>
<evidence type="ECO:0000313" key="12">
    <source>
        <dbReference type="Proteomes" id="UP000033695"/>
    </source>
</evidence>
<evidence type="ECO:0000256" key="6">
    <source>
        <dbReference type="ARBA" id="ARBA00048707"/>
    </source>
</evidence>
<organism evidence="11 12">
    <name type="scientific">Bombilactobacillus mellis</name>
    <dbReference type="NCBI Taxonomy" id="1218508"/>
    <lineage>
        <taxon>Bacteria</taxon>
        <taxon>Bacillati</taxon>
        <taxon>Bacillota</taxon>
        <taxon>Bacilli</taxon>
        <taxon>Lactobacillales</taxon>
        <taxon>Lactobacillaceae</taxon>
        <taxon>Bombilactobacillus</taxon>
    </lineage>
</organism>
<evidence type="ECO:0000256" key="3">
    <source>
        <dbReference type="ARBA" id="ARBA00022801"/>
    </source>
</evidence>
<keyword evidence="3 8" id="KW-0378">Hydrolase</keyword>
<dbReference type="InterPro" id="IPR018171">
    <property type="entry name" value="Pept_tRNA_hydro_CS"/>
</dbReference>
<dbReference type="EMBL" id="JXBZ01000002">
    <property type="protein sequence ID" value="KJY51266.1"/>
    <property type="molecule type" value="Genomic_DNA"/>
</dbReference>
<proteinExistence type="inferred from homology"/>
<dbReference type="GO" id="GO:0000049">
    <property type="term" value="F:tRNA binding"/>
    <property type="evidence" value="ECO:0007669"/>
    <property type="project" value="UniProtKB-UniRule"/>
</dbReference>
<comment type="function">
    <text evidence="8">Hydrolyzes ribosome-free peptidyl-tRNAs (with 1 or more amino acids incorporated), which drop off the ribosome during protein synthesis, or as a result of ribosome stalling.</text>
</comment>
<dbReference type="CDD" id="cd00462">
    <property type="entry name" value="PTH"/>
    <property type="match status" value="1"/>
</dbReference>
<comment type="subcellular location">
    <subcellularLocation>
        <location evidence="8">Cytoplasm</location>
    </subcellularLocation>
</comment>
<comment type="catalytic activity">
    <reaction evidence="6 8 9">
        <text>an N-acyl-L-alpha-aminoacyl-tRNA + H2O = an N-acyl-L-amino acid + a tRNA + H(+)</text>
        <dbReference type="Rhea" id="RHEA:54448"/>
        <dbReference type="Rhea" id="RHEA-COMP:10123"/>
        <dbReference type="Rhea" id="RHEA-COMP:13883"/>
        <dbReference type="ChEBI" id="CHEBI:15377"/>
        <dbReference type="ChEBI" id="CHEBI:15378"/>
        <dbReference type="ChEBI" id="CHEBI:59874"/>
        <dbReference type="ChEBI" id="CHEBI:78442"/>
        <dbReference type="ChEBI" id="CHEBI:138191"/>
        <dbReference type="EC" id="3.1.1.29"/>
    </reaction>
</comment>
<keyword evidence="4 8" id="KW-0694">RNA-binding</keyword>
<dbReference type="Pfam" id="PF01195">
    <property type="entry name" value="Pept_tRNA_hydro"/>
    <property type="match status" value="1"/>
</dbReference>
<dbReference type="InterPro" id="IPR001328">
    <property type="entry name" value="Pept_tRNA_hydro"/>
</dbReference>
<dbReference type="HOGENOM" id="CLU_062456_4_1_9"/>
<feature type="binding site" evidence="8">
    <location>
        <position position="66"/>
    </location>
    <ligand>
        <name>tRNA</name>
        <dbReference type="ChEBI" id="CHEBI:17843"/>
    </ligand>
</feature>
<evidence type="ECO:0000313" key="11">
    <source>
        <dbReference type="EMBL" id="KJY51266.1"/>
    </source>
</evidence>
<keyword evidence="12" id="KW-1185">Reference proteome</keyword>
<evidence type="ECO:0000256" key="10">
    <source>
        <dbReference type="RuleBase" id="RU004320"/>
    </source>
</evidence>